<dbReference type="Proteomes" id="UP000561045">
    <property type="component" value="Unassembled WGS sequence"/>
</dbReference>
<organism evidence="9 10">
    <name type="scientific">Niveibacterium umoris</name>
    <dbReference type="NCBI Taxonomy" id="1193620"/>
    <lineage>
        <taxon>Bacteria</taxon>
        <taxon>Pseudomonadati</taxon>
        <taxon>Pseudomonadota</taxon>
        <taxon>Betaproteobacteria</taxon>
        <taxon>Rhodocyclales</taxon>
        <taxon>Rhodocyclaceae</taxon>
        <taxon>Niveibacterium</taxon>
    </lineage>
</organism>
<comment type="caution">
    <text evidence="9">The sequence shown here is derived from an EMBL/GenBank/DDBJ whole genome shotgun (WGS) entry which is preliminary data.</text>
</comment>
<evidence type="ECO:0000259" key="8">
    <source>
        <dbReference type="Pfam" id="PF01182"/>
    </source>
</evidence>
<dbReference type="InterPro" id="IPR039104">
    <property type="entry name" value="6PGL"/>
</dbReference>
<dbReference type="NCBIfam" id="TIGR01198">
    <property type="entry name" value="pgl"/>
    <property type="match status" value="1"/>
</dbReference>
<dbReference type="EMBL" id="JACIET010000001">
    <property type="protein sequence ID" value="MBB4011160.1"/>
    <property type="molecule type" value="Genomic_DNA"/>
</dbReference>
<sequence>MPLHLHASDSATTLDAELAEWVASRLKEGVARRGMATLVVSGGRTPLGFFRQLRGIPLEWGKVTVTLSDERWVPNDHADSNERLVREHLLRDAASAAAFVPLKFDAETPAHGARLASAALAPHHEAFDVVILGMGEDGHTASIFPDSPQVLAGLHDASNAACIATENATKAPRWRISMTAPRLLNAHNIVVHISGAAKWALLGEALAGTETERLPIRFALQQERTPCHVFWCR</sequence>
<evidence type="ECO:0000256" key="6">
    <source>
        <dbReference type="ARBA" id="ARBA00020337"/>
    </source>
</evidence>
<evidence type="ECO:0000256" key="4">
    <source>
        <dbReference type="ARBA" id="ARBA00010662"/>
    </source>
</evidence>
<dbReference type="PANTHER" id="PTHR11054">
    <property type="entry name" value="6-PHOSPHOGLUCONOLACTONASE"/>
    <property type="match status" value="1"/>
</dbReference>
<evidence type="ECO:0000256" key="5">
    <source>
        <dbReference type="ARBA" id="ARBA00013198"/>
    </source>
</evidence>
<comment type="function">
    <text evidence="2 7">Hydrolysis of 6-phosphogluconolactone to 6-phosphogluconate.</text>
</comment>
<dbReference type="Pfam" id="PF01182">
    <property type="entry name" value="Glucosamine_iso"/>
    <property type="match status" value="1"/>
</dbReference>
<evidence type="ECO:0000256" key="7">
    <source>
        <dbReference type="RuleBase" id="RU365095"/>
    </source>
</evidence>
<evidence type="ECO:0000313" key="9">
    <source>
        <dbReference type="EMBL" id="MBB4011160.1"/>
    </source>
</evidence>
<evidence type="ECO:0000256" key="2">
    <source>
        <dbReference type="ARBA" id="ARBA00002681"/>
    </source>
</evidence>
<dbReference type="UniPathway" id="UPA00115">
    <property type="reaction ID" value="UER00409"/>
</dbReference>
<dbReference type="AlphaFoldDB" id="A0A840BDQ3"/>
<dbReference type="EC" id="3.1.1.31" evidence="5 7"/>
<accession>A0A840BDQ3</accession>
<comment type="catalytic activity">
    <reaction evidence="1 7">
        <text>6-phospho-D-glucono-1,5-lactone + H2O = 6-phospho-D-gluconate + H(+)</text>
        <dbReference type="Rhea" id="RHEA:12556"/>
        <dbReference type="ChEBI" id="CHEBI:15377"/>
        <dbReference type="ChEBI" id="CHEBI:15378"/>
        <dbReference type="ChEBI" id="CHEBI:57955"/>
        <dbReference type="ChEBI" id="CHEBI:58759"/>
        <dbReference type="EC" id="3.1.1.31"/>
    </reaction>
</comment>
<dbReference type="Gene3D" id="3.40.50.1360">
    <property type="match status" value="1"/>
</dbReference>
<dbReference type="InterPro" id="IPR005900">
    <property type="entry name" value="6-phosphogluconolactonase_DevB"/>
</dbReference>
<name>A0A840BDQ3_9RHOO</name>
<keyword evidence="7 9" id="KW-0378">Hydrolase</keyword>
<comment type="similarity">
    <text evidence="4 7">Belongs to the glucosamine/galactosamine-6-phosphate isomerase family. 6-phosphogluconolactonase subfamily.</text>
</comment>
<protein>
    <recommendedName>
        <fullName evidence="6 7">6-phosphogluconolactonase</fullName>
        <shortName evidence="7">6PGL</shortName>
        <ecNumber evidence="5 7">3.1.1.31</ecNumber>
    </recommendedName>
</protein>
<evidence type="ECO:0000256" key="1">
    <source>
        <dbReference type="ARBA" id="ARBA00000832"/>
    </source>
</evidence>
<feature type="domain" description="Glucosamine/galactosamine-6-phosphate isomerase" evidence="8">
    <location>
        <begin position="11"/>
        <end position="222"/>
    </location>
</feature>
<dbReference type="GO" id="GO:0006098">
    <property type="term" value="P:pentose-phosphate shunt"/>
    <property type="evidence" value="ECO:0007669"/>
    <property type="project" value="UniProtKB-UniPathway"/>
</dbReference>
<evidence type="ECO:0000313" key="10">
    <source>
        <dbReference type="Proteomes" id="UP000561045"/>
    </source>
</evidence>
<dbReference type="SUPFAM" id="SSF100950">
    <property type="entry name" value="NagB/RpiA/CoA transferase-like"/>
    <property type="match status" value="1"/>
</dbReference>
<proteinExistence type="inferred from homology"/>
<reference evidence="9 10" key="1">
    <citation type="submission" date="2020-08" db="EMBL/GenBank/DDBJ databases">
        <title>Genomic Encyclopedia of Type Strains, Phase IV (KMG-IV): sequencing the most valuable type-strain genomes for metagenomic binning, comparative biology and taxonomic classification.</title>
        <authorList>
            <person name="Goeker M."/>
        </authorList>
    </citation>
    <scope>NUCLEOTIDE SEQUENCE [LARGE SCALE GENOMIC DNA]</scope>
    <source>
        <strain evidence="9 10">DSM 106739</strain>
    </source>
</reference>
<dbReference type="GO" id="GO:0017057">
    <property type="term" value="F:6-phosphogluconolactonase activity"/>
    <property type="evidence" value="ECO:0007669"/>
    <property type="project" value="UniProtKB-UniRule"/>
</dbReference>
<dbReference type="GO" id="GO:0005975">
    <property type="term" value="P:carbohydrate metabolic process"/>
    <property type="evidence" value="ECO:0007669"/>
    <property type="project" value="UniProtKB-UniRule"/>
</dbReference>
<dbReference type="CDD" id="cd01400">
    <property type="entry name" value="6PGL"/>
    <property type="match status" value="1"/>
</dbReference>
<dbReference type="InterPro" id="IPR006148">
    <property type="entry name" value="Glc/Gal-6P_isomerase"/>
</dbReference>
<dbReference type="InterPro" id="IPR037171">
    <property type="entry name" value="NagB/RpiA_transferase-like"/>
</dbReference>
<gene>
    <name evidence="7" type="primary">pgl</name>
    <name evidence="9" type="ORF">GGR36_000468</name>
</gene>
<keyword evidence="10" id="KW-1185">Reference proteome</keyword>
<dbReference type="RefSeq" id="WP_183631476.1">
    <property type="nucleotide sequence ID" value="NZ_BAABLE010000011.1"/>
</dbReference>
<dbReference type="PANTHER" id="PTHR11054:SF0">
    <property type="entry name" value="6-PHOSPHOGLUCONOLACTONASE"/>
    <property type="match status" value="1"/>
</dbReference>
<comment type="pathway">
    <text evidence="3 7">Carbohydrate degradation; pentose phosphate pathway; D-ribulose 5-phosphate from D-glucose 6-phosphate (oxidative stage): step 2/3.</text>
</comment>
<evidence type="ECO:0000256" key="3">
    <source>
        <dbReference type="ARBA" id="ARBA00004961"/>
    </source>
</evidence>